<dbReference type="PIRSF" id="PIRSF029895">
    <property type="entry name" value="SpoIV"/>
    <property type="match status" value="1"/>
</dbReference>
<dbReference type="Proteomes" id="UP000182589">
    <property type="component" value="Unassembled WGS sequence"/>
</dbReference>
<reference evidence="4" key="2">
    <citation type="submission" date="2016-10" db="EMBL/GenBank/DDBJ databases">
        <authorList>
            <person name="de Groot N.N."/>
        </authorList>
    </citation>
    <scope>NUCLEOTIDE SEQUENCE [LARGE SCALE GENOMIC DNA]</scope>
    <source>
        <strain evidence="4">DSM 12489</strain>
    </source>
</reference>
<evidence type="ECO:0000313" key="3">
    <source>
        <dbReference type="EMBL" id="GLV14130.1"/>
    </source>
</evidence>
<protein>
    <submittedName>
        <fullName evidence="4">Similar to stage IV sporulation protein</fullName>
    </submittedName>
    <submittedName>
        <fullName evidence="3">Sporulation protein YqfD</fullName>
    </submittedName>
</protein>
<dbReference type="Pfam" id="PF06898">
    <property type="entry name" value="YqfD"/>
    <property type="match status" value="1"/>
</dbReference>
<reference evidence="3" key="3">
    <citation type="submission" date="2023-02" db="EMBL/GenBank/DDBJ databases">
        <title>Proposal of a novel subspecies: Alicyclobacillus hesperidum subspecies aegle.</title>
        <authorList>
            <person name="Goto K."/>
            <person name="Fujii T."/>
            <person name="Yasui K."/>
            <person name="Mochida K."/>
            <person name="Kato-Tanaka Y."/>
            <person name="Morohoshi S."/>
            <person name="An S.Y."/>
            <person name="Kasai H."/>
            <person name="Yokota A."/>
        </authorList>
    </citation>
    <scope>NUCLEOTIDE SEQUENCE</scope>
    <source>
        <strain evidence="3">DSM 12766</strain>
    </source>
</reference>
<evidence type="ECO:0000313" key="4">
    <source>
        <dbReference type="EMBL" id="SDW52576.1"/>
    </source>
</evidence>
<name>A0A1H2U8S9_9BACL</name>
<gene>
    <name evidence="3" type="ORF">Heshes_18140</name>
    <name evidence="4" type="ORF">SAMN04489725_107101</name>
</gene>
<dbReference type="RefSeq" id="WP_052012163.1">
    <property type="nucleotide sequence ID" value="NZ_BSRA01000009.1"/>
</dbReference>
<dbReference type="AlphaFoldDB" id="A0A1H2U8S9"/>
<accession>A0A1H2U8S9</accession>
<evidence type="ECO:0000256" key="1">
    <source>
        <dbReference type="SAM" id="MobiDB-lite"/>
    </source>
</evidence>
<keyword evidence="5" id="KW-1185">Reference proteome</keyword>
<feature type="region of interest" description="Disordered" evidence="1">
    <location>
        <begin position="387"/>
        <end position="406"/>
    </location>
</feature>
<organism evidence="4 5">
    <name type="scientific">Alicyclobacillus hesperidum</name>
    <dbReference type="NCBI Taxonomy" id="89784"/>
    <lineage>
        <taxon>Bacteria</taxon>
        <taxon>Bacillati</taxon>
        <taxon>Bacillota</taxon>
        <taxon>Bacilli</taxon>
        <taxon>Bacillales</taxon>
        <taxon>Alicyclobacillaceae</taxon>
        <taxon>Alicyclobacillus</taxon>
    </lineage>
</organism>
<keyword evidence="2" id="KW-1133">Transmembrane helix</keyword>
<feature type="transmembrane region" description="Helical" evidence="2">
    <location>
        <begin position="90"/>
        <end position="110"/>
    </location>
</feature>
<dbReference type="EMBL" id="FNOJ01000007">
    <property type="protein sequence ID" value="SDW52576.1"/>
    <property type="molecule type" value="Genomic_DNA"/>
</dbReference>
<sequence>MSETPIQLVWYGSLTLALRGGDLSACIAALQRRGITLRNVRVRRDYAVVTVSLRAFPTVYQVCRQHRVKFRIEARHGAPFWRRRLWRRKAFAIGAMAFVCAMYAMSSVIWRIDIQGATDEDGVAELRAAAHDAGLYVGQWRSRLADPAVLAEEMLKHANNFVWIGVQTTGSVTTIRAIPKIEGARAAAEQPHNIVAARPAVILNVQATRGRPMVKPNQFVRPGQVLISGVLAEGEPNVPASGKVLGEVWYTSNVTIPLTMIQQGLTGETATRDYLYLGSWRLRVWGFKEPQFAAVYERDEGTDWHIGQFVLPVQWQRATLYEASPSAIIQSVDGAKEKALLAAQRDVATQAGGDSRVLGQSVLHERVERGTLYETILTRVEQDIGAPASIPAPAPELSNSTSQTQG</sequence>
<keyword evidence="2" id="KW-0812">Transmembrane</keyword>
<keyword evidence="2" id="KW-0472">Membrane</keyword>
<dbReference type="InterPro" id="IPR010690">
    <property type="entry name" value="YqfD"/>
</dbReference>
<evidence type="ECO:0000256" key="2">
    <source>
        <dbReference type="SAM" id="Phobius"/>
    </source>
</evidence>
<evidence type="ECO:0000313" key="5">
    <source>
        <dbReference type="Proteomes" id="UP000182589"/>
    </source>
</evidence>
<feature type="compositionally biased region" description="Polar residues" evidence="1">
    <location>
        <begin position="397"/>
        <end position="406"/>
    </location>
</feature>
<reference evidence="5" key="1">
    <citation type="submission" date="2016-10" db="EMBL/GenBank/DDBJ databases">
        <authorList>
            <person name="Varghese N."/>
        </authorList>
    </citation>
    <scope>NUCLEOTIDE SEQUENCE [LARGE SCALE GENOMIC DNA]</scope>
    <source>
        <strain evidence="5">DSM 12489</strain>
    </source>
</reference>
<proteinExistence type="predicted"/>
<dbReference type="STRING" id="89784.SAMN04489725_107101"/>
<dbReference type="Proteomes" id="UP001157137">
    <property type="component" value="Unassembled WGS sequence"/>
</dbReference>
<dbReference type="EMBL" id="BSRA01000009">
    <property type="protein sequence ID" value="GLV14130.1"/>
    <property type="molecule type" value="Genomic_DNA"/>
</dbReference>